<comment type="caution">
    <text evidence="1">The sequence shown here is derived from an EMBL/GenBank/DDBJ whole genome shotgun (WGS) entry which is preliminary data.</text>
</comment>
<dbReference type="GO" id="GO:0006508">
    <property type="term" value="P:proteolysis"/>
    <property type="evidence" value="ECO:0007669"/>
    <property type="project" value="InterPro"/>
</dbReference>
<dbReference type="EMBL" id="JADEWZ010000015">
    <property type="protein sequence ID" value="MBE9116565.1"/>
    <property type="molecule type" value="Genomic_DNA"/>
</dbReference>
<gene>
    <name evidence="1" type="ORF">IQ249_11705</name>
</gene>
<dbReference type="RefSeq" id="WP_194029653.1">
    <property type="nucleotide sequence ID" value="NZ_JADEWZ010000015.1"/>
</dbReference>
<dbReference type="Gene3D" id="2.40.70.10">
    <property type="entry name" value="Acid Proteases"/>
    <property type="match status" value="1"/>
</dbReference>
<dbReference type="InterPro" id="IPR021109">
    <property type="entry name" value="Peptidase_aspartic_dom_sf"/>
</dbReference>
<evidence type="ECO:0008006" key="3">
    <source>
        <dbReference type="Google" id="ProtNLM"/>
    </source>
</evidence>
<organism evidence="1 2">
    <name type="scientific">Lusitaniella coriacea LEGE 07157</name>
    <dbReference type="NCBI Taxonomy" id="945747"/>
    <lineage>
        <taxon>Bacteria</taxon>
        <taxon>Bacillati</taxon>
        <taxon>Cyanobacteriota</taxon>
        <taxon>Cyanophyceae</taxon>
        <taxon>Spirulinales</taxon>
        <taxon>Lusitaniellaceae</taxon>
        <taxon>Lusitaniella</taxon>
    </lineage>
</organism>
<dbReference type="SUPFAM" id="SSF50630">
    <property type="entry name" value="Acid proteases"/>
    <property type="match status" value="1"/>
</dbReference>
<dbReference type="Pfam" id="PF13650">
    <property type="entry name" value="Asp_protease_2"/>
    <property type="match status" value="1"/>
</dbReference>
<sequence>MRNGERYSFVSSNIALGEASFRPYLPFTLVHQQNSVTVSGLFDTGASVNVLPYSVGIELGYEWERQTTALSLTGNLAQYEARVVLIQAIVGQFEPVQLVFAWTQASNVPLILGQVNFFMEFDVCFYRSQLQFEVVPKLAAIERSPQP</sequence>
<dbReference type="PROSITE" id="PS00141">
    <property type="entry name" value="ASP_PROTEASE"/>
    <property type="match status" value="1"/>
</dbReference>
<dbReference type="InterPro" id="IPR001969">
    <property type="entry name" value="Aspartic_peptidase_AS"/>
</dbReference>
<reference evidence="1" key="1">
    <citation type="submission" date="2020-10" db="EMBL/GenBank/DDBJ databases">
        <authorList>
            <person name="Castelo-Branco R."/>
            <person name="Eusebio N."/>
            <person name="Adriana R."/>
            <person name="Vieira A."/>
            <person name="Brugerolle De Fraissinette N."/>
            <person name="Rezende De Castro R."/>
            <person name="Schneider M.P."/>
            <person name="Vasconcelos V."/>
            <person name="Leao P.N."/>
        </authorList>
    </citation>
    <scope>NUCLEOTIDE SEQUENCE</scope>
    <source>
        <strain evidence="1">LEGE 07157</strain>
    </source>
</reference>
<protein>
    <recommendedName>
        <fullName evidence="3">Peptidase A2 domain-containing protein</fullName>
    </recommendedName>
</protein>
<accession>A0A8J7JAY9</accession>
<dbReference type="GO" id="GO:0004190">
    <property type="term" value="F:aspartic-type endopeptidase activity"/>
    <property type="evidence" value="ECO:0007669"/>
    <property type="project" value="InterPro"/>
</dbReference>
<evidence type="ECO:0000313" key="1">
    <source>
        <dbReference type="EMBL" id="MBE9116565.1"/>
    </source>
</evidence>
<dbReference type="Proteomes" id="UP000654482">
    <property type="component" value="Unassembled WGS sequence"/>
</dbReference>
<name>A0A8J7JAY9_9CYAN</name>
<dbReference type="AlphaFoldDB" id="A0A8J7JAY9"/>
<proteinExistence type="predicted"/>
<evidence type="ECO:0000313" key="2">
    <source>
        <dbReference type="Proteomes" id="UP000654482"/>
    </source>
</evidence>
<keyword evidence="2" id="KW-1185">Reference proteome</keyword>